<feature type="compositionally biased region" description="Basic and acidic residues" evidence="1">
    <location>
        <begin position="35"/>
        <end position="60"/>
    </location>
</feature>
<keyword evidence="3" id="KW-1185">Reference proteome</keyword>
<dbReference type="AlphaFoldDB" id="A0ABD0KB71"/>
<evidence type="ECO:0000313" key="3">
    <source>
        <dbReference type="Proteomes" id="UP001519460"/>
    </source>
</evidence>
<comment type="caution">
    <text evidence="2">The sequence shown here is derived from an EMBL/GenBank/DDBJ whole genome shotgun (WGS) entry which is preliminary data.</text>
</comment>
<accession>A0ABD0KB71</accession>
<evidence type="ECO:0000256" key="1">
    <source>
        <dbReference type="SAM" id="MobiDB-lite"/>
    </source>
</evidence>
<dbReference type="Proteomes" id="UP001519460">
    <property type="component" value="Unassembled WGS sequence"/>
</dbReference>
<organism evidence="2 3">
    <name type="scientific">Batillaria attramentaria</name>
    <dbReference type="NCBI Taxonomy" id="370345"/>
    <lineage>
        <taxon>Eukaryota</taxon>
        <taxon>Metazoa</taxon>
        <taxon>Spiralia</taxon>
        <taxon>Lophotrochozoa</taxon>
        <taxon>Mollusca</taxon>
        <taxon>Gastropoda</taxon>
        <taxon>Caenogastropoda</taxon>
        <taxon>Sorbeoconcha</taxon>
        <taxon>Cerithioidea</taxon>
        <taxon>Batillariidae</taxon>
        <taxon>Batillaria</taxon>
    </lineage>
</organism>
<evidence type="ECO:0000313" key="2">
    <source>
        <dbReference type="EMBL" id="KAK7484376.1"/>
    </source>
</evidence>
<feature type="non-terminal residue" evidence="2">
    <location>
        <position position="85"/>
    </location>
</feature>
<dbReference type="EMBL" id="JACVVK020000211">
    <property type="protein sequence ID" value="KAK7484376.1"/>
    <property type="molecule type" value="Genomic_DNA"/>
</dbReference>
<feature type="region of interest" description="Disordered" evidence="1">
    <location>
        <begin position="1"/>
        <end position="85"/>
    </location>
</feature>
<name>A0ABD0KB71_9CAEN</name>
<reference evidence="2 3" key="1">
    <citation type="journal article" date="2023" name="Sci. Data">
        <title>Genome assembly of the Korean intertidal mud-creeper Batillaria attramentaria.</title>
        <authorList>
            <person name="Patra A.K."/>
            <person name="Ho P.T."/>
            <person name="Jun S."/>
            <person name="Lee S.J."/>
            <person name="Kim Y."/>
            <person name="Won Y.J."/>
        </authorList>
    </citation>
    <scope>NUCLEOTIDE SEQUENCE [LARGE SCALE GENOMIC DNA]</scope>
    <source>
        <strain evidence="2">Wonlab-2016</strain>
    </source>
</reference>
<gene>
    <name evidence="2" type="ORF">BaRGS_00024381</name>
</gene>
<feature type="non-terminal residue" evidence="2">
    <location>
        <position position="1"/>
    </location>
</feature>
<feature type="compositionally biased region" description="Basic and acidic residues" evidence="1">
    <location>
        <begin position="1"/>
        <end position="25"/>
    </location>
</feature>
<sequence>DHSGHRDTALGAENDHPFLEGRGQAEEDGGGAPSREIERSREEEAAEEQGRKEGGEKAENGRGTSATEEEDRLALSNPNILKALK</sequence>
<proteinExistence type="predicted"/>
<protein>
    <submittedName>
        <fullName evidence="2">Uncharacterized protein</fullName>
    </submittedName>
</protein>